<keyword evidence="3" id="KW-1185">Reference proteome</keyword>
<gene>
    <name evidence="2" type="ORF">RQP50_22560</name>
</gene>
<evidence type="ECO:0000256" key="1">
    <source>
        <dbReference type="SAM" id="MobiDB-lite"/>
    </source>
</evidence>
<feature type="region of interest" description="Disordered" evidence="1">
    <location>
        <begin position="1"/>
        <end position="30"/>
    </location>
</feature>
<dbReference type="Proteomes" id="UP001250538">
    <property type="component" value="Unassembled WGS sequence"/>
</dbReference>
<evidence type="ECO:0000313" key="2">
    <source>
        <dbReference type="EMBL" id="MDT8979026.1"/>
    </source>
</evidence>
<organism evidence="2 3">
    <name type="scientific">Paenibacillus suaedae</name>
    <dbReference type="NCBI Taxonomy" id="3077233"/>
    <lineage>
        <taxon>Bacteria</taxon>
        <taxon>Bacillati</taxon>
        <taxon>Bacillota</taxon>
        <taxon>Bacilli</taxon>
        <taxon>Bacillales</taxon>
        <taxon>Paenibacillaceae</taxon>
        <taxon>Paenibacillus</taxon>
    </lineage>
</organism>
<evidence type="ECO:0008006" key="4">
    <source>
        <dbReference type="Google" id="ProtNLM"/>
    </source>
</evidence>
<dbReference type="EMBL" id="JAVYAA010000006">
    <property type="protein sequence ID" value="MDT8979026.1"/>
    <property type="molecule type" value="Genomic_DNA"/>
</dbReference>
<name>A0AAJ2JZY5_9BACL</name>
<feature type="compositionally biased region" description="Polar residues" evidence="1">
    <location>
        <begin position="1"/>
        <end position="22"/>
    </location>
</feature>
<protein>
    <recommendedName>
        <fullName evidence="4">YfhD family protein</fullName>
    </recommendedName>
</protein>
<accession>A0AAJ2JZY5</accession>
<comment type="caution">
    <text evidence="2">The sequence shown here is derived from an EMBL/GenBank/DDBJ whole genome shotgun (WGS) entry which is preliminary data.</text>
</comment>
<dbReference type="AlphaFoldDB" id="A0AAJ2JZY5"/>
<evidence type="ECO:0000313" key="3">
    <source>
        <dbReference type="Proteomes" id="UP001250538"/>
    </source>
</evidence>
<reference evidence="3" key="1">
    <citation type="submission" date="2023-09" db="EMBL/GenBank/DDBJ databases">
        <title>Paenibacillus sp. chi10 Genome sequencing and assembly.</title>
        <authorList>
            <person name="Kim I."/>
        </authorList>
    </citation>
    <scope>NUCLEOTIDE SEQUENCE [LARGE SCALE GENOMIC DNA]</scope>
    <source>
        <strain evidence="3">chi10</strain>
    </source>
</reference>
<sequence>MNNKQSQDDQVATKAEVQSTKLNKLPVPEQANNVEFSAEAFEQTGANRSAAKDNDTV</sequence>
<proteinExistence type="predicted"/>
<dbReference type="RefSeq" id="WP_175560738.1">
    <property type="nucleotide sequence ID" value="NZ_JAVYAA010000006.1"/>
</dbReference>